<evidence type="ECO:0000313" key="12">
    <source>
        <dbReference type="EMBL" id="MCV2232893.1"/>
    </source>
</evidence>
<keyword evidence="6 8" id="KW-0378">Hydrolase</keyword>
<keyword evidence="13" id="KW-1185">Reference proteome</keyword>
<keyword evidence="8" id="KW-0963">Cytoplasm</keyword>
<reference evidence="12" key="1">
    <citation type="submission" date="2022-09" db="EMBL/GenBank/DDBJ databases">
        <title>Novel Mycoplasma species identified in domestic and wild animals.</title>
        <authorList>
            <person name="Volokhov D.V."/>
            <person name="Furtak V.A."/>
            <person name="Zagorodnyaya T.A."/>
        </authorList>
    </citation>
    <scope>NUCLEOTIDE SEQUENCE</scope>
    <source>
        <strain evidence="12">Oakley</strain>
    </source>
</reference>
<comment type="catalytic activity">
    <reaction evidence="1 8 10">
        <text>Hydrolyzes single-stranded DNA or mismatched double-stranded DNA and polynucleotides, releasing free uracil.</text>
        <dbReference type="EC" id="3.2.2.27"/>
    </reaction>
</comment>
<dbReference type="InterPro" id="IPR005122">
    <property type="entry name" value="Uracil-DNA_glycosylase-like"/>
</dbReference>
<dbReference type="NCBIfam" id="TIGR00628">
    <property type="entry name" value="ung"/>
    <property type="match status" value="1"/>
</dbReference>
<dbReference type="EC" id="3.2.2.27" evidence="4 8"/>
<evidence type="ECO:0000259" key="11">
    <source>
        <dbReference type="SMART" id="SM00986"/>
    </source>
</evidence>
<protein>
    <recommendedName>
        <fullName evidence="4 8">Uracil-DNA glycosylase</fullName>
        <shortName evidence="8">UDG</shortName>
        <ecNumber evidence="4 8">3.2.2.27</ecNumber>
    </recommendedName>
</protein>
<evidence type="ECO:0000256" key="2">
    <source>
        <dbReference type="ARBA" id="ARBA00002631"/>
    </source>
</evidence>
<evidence type="ECO:0000256" key="1">
    <source>
        <dbReference type="ARBA" id="ARBA00001400"/>
    </source>
</evidence>
<evidence type="ECO:0000256" key="6">
    <source>
        <dbReference type="ARBA" id="ARBA00022801"/>
    </source>
</evidence>
<dbReference type="InterPro" id="IPR018085">
    <property type="entry name" value="Ura-DNA_Glyclase_AS"/>
</dbReference>
<dbReference type="SMART" id="SM00987">
    <property type="entry name" value="UreE_C"/>
    <property type="match status" value="1"/>
</dbReference>
<dbReference type="Proteomes" id="UP001177160">
    <property type="component" value="Unassembled WGS sequence"/>
</dbReference>
<keyword evidence="5 8" id="KW-0227">DNA damage</keyword>
<accession>A0ABT2YBU4</accession>
<dbReference type="SMART" id="SM00986">
    <property type="entry name" value="UDG"/>
    <property type="match status" value="1"/>
</dbReference>
<dbReference type="PANTHER" id="PTHR11264">
    <property type="entry name" value="URACIL-DNA GLYCOSYLASE"/>
    <property type="match status" value="1"/>
</dbReference>
<dbReference type="NCBIfam" id="NF003591">
    <property type="entry name" value="PRK05254.1-4"/>
    <property type="match status" value="1"/>
</dbReference>
<evidence type="ECO:0000256" key="8">
    <source>
        <dbReference type="HAMAP-Rule" id="MF_00148"/>
    </source>
</evidence>
<dbReference type="Pfam" id="PF03167">
    <property type="entry name" value="UDG"/>
    <property type="match status" value="1"/>
</dbReference>
<dbReference type="EMBL" id="JAOVQM010000015">
    <property type="protein sequence ID" value="MCV2232893.1"/>
    <property type="molecule type" value="Genomic_DNA"/>
</dbReference>
<dbReference type="InterPro" id="IPR036895">
    <property type="entry name" value="Uracil-DNA_glycosylase-like_sf"/>
</dbReference>
<keyword evidence="7 8" id="KW-0234">DNA repair</keyword>
<dbReference type="NCBIfam" id="NF003589">
    <property type="entry name" value="PRK05254.1-2"/>
    <property type="match status" value="1"/>
</dbReference>
<evidence type="ECO:0000256" key="3">
    <source>
        <dbReference type="ARBA" id="ARBA00008184"/>
    </source>
</evidence>
<comment type="function">
    <text evidence="2 8 10">Excises uracil residues from the DNA which can arise as a result of misincorporation of dUMP residues by DNA polymerase or due to deamination of cytosine.</text>
</comment>
<dbReference type="GO" id="GO:0004844">
    <property type="term" value="F:uracil DNA N-glycosylase activity"/>
    <property type="evidence" value="ECO:0007669"/>
    <property type="project" value="UniProtKB-EC"/>
</dbReference>
<evidence type="ECO:0000256" key="10">
    <source>
        <dbReference type="RuleBase" id="RU003780"/>
    </source>
</evidence>
<feature type="active site" description="Proton acceptor" evidence="8 9">
    <location>
        <position position="59"/>
    </location>
</feature>
<dbReference type="NCBIfam" id="NF003588">
    <property type="entry name" value="PRK05254.1-1"/>
    <property type="match status" value="1"/>
</dbReference>
<comment type="similarity">
    <text evidence="3 8 10">Belongs to the uracil-DNA glycosylase (UDG) superfamily. UNG family.</text>
</comment>
<evidence type="ECO:0000256" key="9">
    <source>
        <dbReference type="PROSITE-ProRule" id="PRU10072"/>
    </source>
</evidence>
<name>A0ABT2YBU4_9MOLU</name>
<evidence type="ECO:0000256" key="5">
    <source>
        <dbReference type="ARBA" id="ARBA00022763"/>
    </source>
</evidence>
<dbReference type="RefSeq" id="WP_263609082.1">
    <property type="nucleotide sequence ID" value="NZ_JAOVQM010000015.1"/>
</dbReference>
<dbReference type="SUPFAM" id="SSF52141">
    <property type="entry name" value="Uracil-DNA glycosylase-like"/>
    <property type="match status" value="1"/>
</dbReference>
<gene>
    <name evidence="8 12" type="primary">ung</name>
    <name evidence="12" type="ORF">N7548_08675</name>
</gene>
<evidence type="ECO:0000256" key="4">
    <source>
        <dbReference type="ARBA" id="ARBA00012030"/>
    </source>
</evidence>
<dbReference type="Gene3D" id="3.40.470.10">
    <property type="entry name" value="Uracil-DNA glycosylase-like domain"/>
    <property type="match status" value="1"/>
</dbReference>
<sequence>MTFKDIYHQESEKPYFQQLKTFIQQERLNKTIYPKKDDLFKAFDLTPFDQIKVVIIGQDPYHGEGQAHGLCFSVNKGIQIPPSLQNIYKEIESSLGVKMPKHGDLTHWAKQGVLLLNTILTVEANKPLSHQNKGWETFTLEIIKAINRLNQPICFLLFGAHARSFKPYLTNPKHCILETSHPSPLSNYRGFSGSQVFLKCNQFLQNQGVQTIQWQE</sequence>
<dbReference type="CDD" id="cd10027">
    <property type="entry name" value="UDG-F1-like"/>
    <property type="match status" value="1"/>
</dbReference>
<comment type="subcellular location">
    <subcellularLocation>
        <location evidence="8">Cytoplasm</location>
    </subcellularLocation>
</comment>
<keyword evidence="12" id="KW-0326">Glycosidase</keyword>
<proteinExistence type="inferred from homology"/>
<organism evidence="12 13">
    <name type="scientific">Paracholeplasma manati</name>
    <dbReference type="NCBI Taxonomy" id="591373"/>
    <lineage>
        <taxon>Bacteria</taxon>
        <taxon>Bacillati</taxon>
        <taxon>Mycoplasmatota</taxon>
        <taxon>Mollicutes</taxon>
        <taxon>Acholeplasmatales</taxon>
        <taxon>Acholeplasmataceae</taxon>
        <taxon>Paracholeplasma</taxon>
    </lineage>
</organism>
<feature type="domain" description="Uracil-DNA glycosylase-like" evidence="11">
    <location>
        <begin position="44"/>
        <end position="204"/>
    </location>
</feature>
<dbReference type="NCBIfam" id="NF003592">
    <property type="entry name" value="PRK05254.1-5"/>
    <property type="match status" value="1"/>
</dbReference>
<evidence type="ECO:0000256" key="7">
    <source>
        <dbReference type="ARBA" id="ARBA00023204"/>
    </source>
</evidence>
<dbReference type="PANTHER" id="PTHR11264:SF0">
    <property type="entry name" value="URACIL-DNA GLYCOSYLASE"/>
    <property type="match status" value="1"/>
</dbReference>
<dbReference type="HAMAP" id="MF_00148">
    <property type="entry name" value="UDG"/>
    <property type="match status" value="1"/>
</dbReference>
<dbReference type="InterPro" id="IPR002043">
    <property type="entry name" value="UDG_fam1"/>
</dbReference>
<dbReference type="PROSITE" id="PS00130">
    <property type="entry name" value="U_DNA_GLYCOSYLASE"/>
    <property type="match status" value="1"/>
</dbReference>
<comment type="caution">
    <text evidence="12">The sequence shown here is derived from an EMBL/GenBank/DDBJ whole genome shotgun (WGS) entry which is preliminary data.</text>
</comment>
<evidence type="ECO:0000313" key="13">
    <source>
        <dbReference type="Proteomes" id="UP001177160"/>
    </source>
</evidence>